<dbReference type="SUPFAM" id="SSF56436">
    <property type="entry name" value="C-type lectin-like"/>
    <property type="match status" value="1"/>
</dbReference>
<name>A0AAV2QVE9_MEGNR</name>
<keyword evidence="4" id="KW-1185">Reference proteome</keyword>
<evidence type="ECO:0000256" key="1">
    <source>
        <dbReference type="SAM" id="SignalP"/>
    </source>
</evidence>
<dbReference type="InterPro" id="IPR016186">
    <property type="entry name" value="C-type_lectin-like/link_sf"/>
</dbReference>
<dbReference type="InterPro" id="IPR016187">
    <property type="entry name" value="CTDL_fold"/>
</dbReference>
<protein>
    <recommendedName>
        <fullName evidence="2">C-type lectin domain-containing protein</fullName>
    </recommendedName>
</protein>
<comment type="caution">
    <text evidence="3">The sequence shown here is derived from an EMBL/GenBank/DDBJ whole genome shotgun (WGS) entry which is preliminary data.</text>
</comment>
<feature type="domain" description="C-type lectin" evidence="2">
    <location>
        <begin position="322"/>
        <end position="433"/>
    </location>
</feature>
<dbReference type="EMBL" id="CAXKWB010011225">
    <property type="protein sequence ID" value="CAL4100481.1"/>
    <property type="molecule type" value="Genomic_DNA"/>
</dbReference>
<proteinExistence type="predicted"/>
<feature type="signal peptide" evidence="1">
    <location>
        <begin position="1"/>
        <end position="19"/>
    </location>
</feature>
<evidence type="ECO:0000313" key="4">
    <source>
        <dbReference type="Proteomes" id="UP001497623"/>
    </source>
</evidence>
<dbReference type="AlphaFoldDB" id="A0AAV2QVE9"/>
<accession>A0AAV2QVE9</accession>
<evidence type="ECO:0000313" key="3">
    <source>
        <dbReference type="EMBL" id="CAL4100481.1"/>
    </source>
</evidence>
<feature type="chain" id="PRO_5043729939" description="C-type lectin domain-containing protein" evidence="1">
    <location>
        <begin position="20"/>
        <end position="436"/>
    </location>
</feature>
<reference evidence="3 4" key="1">
    <citation type="submission" date="2024-05" db="EMBL/GenBank/DDBJ databases">
        <authorList>
            <person name="Wallberg A."/>
        </authorList>
    </citation>
    <scope>NUCLEOTIDE SEQUENCE [LARGE SCALE GENOMIC DNA]</scope>
</reference>
<dbReference type="Pfam" id="PF00059">
    <property type="entry name" value="Lectin_C"/>
    <property type="match status" value="1"/>
</dbReference>
<dbReference type="InterPro" id="IPR001304">
    <property type="entry name" value="C-type_lectin-like"/>
</dbReference>
<evidence type="ECO:0000259" key="2">
    <source>
        <dbReference type="PROSITE" id="PS50041"/>
    </source>
</evidence>
<dbReference type="Proteomes" id="UP001497623">
    <property type="component" value="Unassembled WGS sequence"/>
</dbReference>
<dbReference type="CDD" id="cd00037">
    <property type="entry name" value="CLECT"/>
    <property type="match status" value="1"/>
</dbReference>
<dbReference type="PROSITE" id="PS50041">
    <property type="entry name" value="C_TYPE_LECTIN_2"/>
    <property type="match status" value="1"/>
</dbReference>
<dbReference type="Gene3D" id="3.10.100.10">
    <property type="entry name" value="Mannose-Binding Protein A, subunit A"/>
    <property type="match status" value="1"/>
</dbReference>
<sequence length="436" mass="49511">MSLVGFLLVLFLGVRSSGSEEFDRQVSQIPQVLHIHKTEDPSCKVTAKRIEDQLNKLELLASTIQDDVRDIKHGPTTARDLVQNLDQEITATKTSHDEMYMHEVSFPTSGGIAKASSSHETTPTMNAFRGSGHWHSRSPYTVPQSLWFEFTEPIRVVKYSFTSRGEERYTATDGPSKYIFWASNHTDCSEESLWVILKEDNSGTPFKISNAPKVEYINNSQFYRCYGFKVTDVPGRSPGGIKPVTIGNVRFYSILGDISYPGQNQLSYLEQILGNGNNILRETQHMFKTLNDSLANLSSAAEFIKEGNISDSNGLLVTPDMSQKLTWYESWMRCQEMGAEPFIPRTKSDFSVLKTVRFALNDFFWIPASDFAVENHLRWYNGEDASNTPGLEWTEGTHQALNEEEKDCVIFGSRLDGVFMWDCNNRYYPMICKKNI</sequence>
<gene>
    <name evidence="3" type="ORF">MNOR_LOCUS16808</name>
</gene>
<keyword evidence="1" id="KW-0732">Signal</keyword>
<organism evidence="3 4">
    <name type="scientific">Meganyctiphanes norvegica</name>
    <name type="common">Northern krill</name>
    <name type="synonym">Thysanopoda norvegica</name>
    <dbReference type="NCBI Taxonomy" id="48144"/>
    <lineage>
        <taxon>Eukaryota</taxon>
        <taxon>Metazoa</taxon>
        <taxon>Ecdysozoa</taxon>
        <taxon>Arthropoda</taxon>
        <taxon>Crustacea</taxon>
        <taxon>Multicrustacea</taxon>
        <taxon>Malacostraca</taxon>
        <taxon>Eumalacostraca</taxon>
        <taxon>Eucarida</taxon>
        <taxon>Euphausiacea</taxon>
        <taxon>Euphausiidae</taxon>
        <taxon>Meganyctiphanes</taxon>
    </lineage>
</organism>